<evidence type="ECO:0000256" key="1">
    <source>
        <dbReference type="ARBA" id="ARBA00023125"/>
    </source>
</evidence>
<dbReference type="GO" id="GO:0003677">
    <property type="term" value="F:DNA binding"/>
    <property type="evidence" value="ECO:0007669"/>
    <property type="project" value="UniProtKB-UniRule"/>
</dbReference>
<evidence type="ECO:0000313" key="6">
    <source>
        <dbReference type="Proteomes" id="UP000241771"/>
    </source>
</evidence>
<evidence type="ECO:0000259" key="4">
    <source>
        <dbReference type="PROSITE" id="PS51755"/>
    </source>
</evidence>
<keyword evidence="6" id="KW-1185">Reference proteome</keyword>
<evidence type="ECO:0000256" key="2">
    <source>
        <dbReference type="PROSITE-ProRule" id="PRU01091"/>
    </source>
</evidence>
<evidence type="ECO:0000313" key="5">
    <source>
        <dbReference type="EMBL" id="PSW13939.1"/>
    </source>
</evidence>
<keyword evidence="1 2" id="KW-0238">DNA-binding</keyword>
<dbReference type="SMART" id="SM00862">
    <property type="entry name" value="Trans_reg_C"/>
    <property type="match status" value="1"/>
</dbReference>
<feature type="domain" description="OmpR/PhoB-type" evidence="4">
    <location>
        <begin position="2"/>
        <end position="96"/>
    </location>
</feature>
<dbReference type="Pfam" id="PF00486">
    <property type="entry name" value="Trans_reg_C"/>
    <property type="match status" value="1"/>
</dbReference>
<name>A0A2T3NGM4_9GAMM</name>
<dbReference type="InterPro" id="IPR001867">
    <property type="entry name" value="OmpR/PhoB-type_DNA-bd"/>
</dbReference>
<dbReference type="InterPro" id="IPR036388">
    <property type="entry name" value="WH-like_DNA-bd_sf"/>
</dbReference>
<keyword evidence="3" id="KW-0472">Membrane</keyword>
<feature type="DNA-binding region" description="OmpR/PhoB-type" evidence="2">
    <location>
        <begin position="2"/>
        <end position="96"/>
    </location>
</feature>
<dbReference type="GO" id="GO:0000160">
    <property type="term" value="P:phosphorelay signal transduction system"/>
    <property type="evidence" value="ECO:0007669"/>
    <property type="project" value="InterPro"/>
</dbReference>
<evidence type="ECO:0000256" key="3">
    <source>
        <dbReference type="SAM" id="Phobius"/>
    </source>
</evidence>
<dbReference type="EMBL" id="PYMA01000019">
    <property type="protein sequence ID" value="PSW13939.1"/>
    <property type="molecule type" value="Genomic_DNA"/>
</dbReference>
<dbReference type="OrthoDB" id="5904978at2"/>
<dbReference type="AlphaFoldDB" id="A0A2T3NGM4"/>
<organism evidence="5 6">
    <name type="scientific">Photobacterium sanctipauli</name>
    <dbReference type="NCBI Taxonomy" id="1342794"/>
    <lineage>
        <taxon>Bacteria</taxon>
        <taxon>Pseudomonadati</taxon>
        <taxon>Pseudomonadota</taxon>
        <taxon>Gammaproteobacteria</taxon>
        <taxon>Vibrionales</taxon>
        <taxon>Vibrionaceae</taxon>
        <taxon>Photobacterium</taxon>
    </lineage>
</organism>
<dbReference type="PROSITE" id="PS51755">
    <property type="entry name" value="OMPR_PHOB"/>
    <property type="match status" value="1"/>
</dbReference>
<dbReference type="CDD" id="cd00383">
    <property type="entry name" value="trans_reg_C"/>
    <property type="match status" value="1"/>
</dbReference>
<gene>
    <name evidence="5" type="ORF">C9I98_22200</name>
</gene>
<dbReference type="GO" id="GO:0006355">
    <property type="term" value="P:regulation of DNA-templated transcription"/>
    <property type="evidence" value="ECO:0007669"/>
    <property type="project" value="InterPro"/>
</dbReference>
<sequence length="379" mass="42740">MKELIFLSDNVVFDTDERKLFKNDVQVKLNASEDRILQYFVDHHDEILTKAQLLSAGWPNGYVTESSLFGVILNLRNKLGKDVIITVPRLGYRVNITERKTVKKKRTGMYFLAGVLGGLLALAIALLFPRHGLEKDALNNDNALFALTTLSEESETFIKHLARRRSALNVYAVSYGELNSISWCVKDSHGLCDSSEDVTVQFYNKQLPEMLEHLAEGRLDAPLKTVSSYHGSSNYYSSYFVSFNRQLLEVELDMAYEKEDGEALALNVATLDTGDDFLLLAQSVSTMERKASSWIDNEKWLNVKPGFFHLNEDAINQYFDDSADHELLIDLTTKFVRTSGKVTSVARDGNSDLWLFSDGTLLWVHASPEAQSGILPFMN</sequence>
<dbReference type="RefSeq" id="WP_051902247.1">
    <property type="nucleotide sequence ID" value="NZ_JGVO01000477.1"/>
</dbReference>
<dbReference type="InterPro" id="IPR016032">
    <property type="entry name" value="Sig_transdc_resp-reg_C-effctor"/>
</dbReference>
<proteinExistence type="predicted"/>
<keyword evidence="3" id="KW-1133">Transmembrane helix</keyword>
<comment type="caution">
    <text evidence="5">The sequence shown here is derived from an EMBL/GenBank/DDBJ whole genome shotgun (WGS) entry which is preliminary data.</text>
</comment>
<accession>A0A2T3NGM4</accession>
<keyword evidence="3" id="KW-0812">Transmembrane</keyword>
<dbReference type="SUPFAM" id="SSF46894">
    <property type="entry name" value="C-terminal effector domain of the bipartite response regulators"/>
    <property type="match status" value="1"/>
</dbReference>
<reference evidence="5 6" key="1">
    <citation type="submission" date="2018-01" db="EMBL/GenBank/DDBJ databases">
        <title>Whole genome sequencing of Histamine producing bacteria.</title>
        <authorList>
            <person name="Butler K."/>
        </authorList>
    </citation>
    <scope>NUCLEOTIDE SEQUENCE [LARGE SCALE GENOMIC DNA]</scope>
    <source>
        <strain evidence="5 6">DSM 100436</strain>
    </source>
</reference>
<protein>
    <recommendedName>
        <fullName evidence="4">OmpR/PhoB-type domain-containing protein</fullName>
    </recommendedName>
</protein>
<dbReference type="Proteomes" id="UP000241771">
    <property type="component" value="Unassembled WGS sequence"/>
</dbReference>
<feature type="transmembrane region" description="Helical" evidence="3">
    <location>
        <begin position="109"/>
        <end position="128"/>
    </location>
</feature>
<dbReference type="Gene3D" id="1.10.10.10">
    <property type="entry name" value="Winged helix-like DNA-binding domain superfamily/Winged helix DNA-binding domain"/>
    <property type="match status" value="1"/>
</dbReference>